<gene>
    <name evidence="20" type="ORF">POM88_011193</name>
</gene>
<dbReference type="SUPFAM" id="SSF48113">
    <property type="entry name" value="Heme-dependent peroxidases"/>
    <property type="match status" value="1"/>
</dbReference>
<dbReference type="GO" id="GO:0020037">
    <property type="term" value="F:heme binding"/>
    <property type="evidence" value="ECO:0007669"/>
    <property type="project" value="UniProtKB-UniRule"/>
</dbReference>
<comment type="catalytic activity">
    <reaction evidence="1 18">
        <text>2 a phenolic donor + H2O2 = 2 a phenolic radical donor + 2 H2O</text>
        <dbReference type="Rhea" id="RHEA:56136"/>
        <dbReference type="ChEBI" id="CHEBI:15377"/>
        <dbReference type="ChEBI" id="CHEBI:16240"/>
        <dbReference type="ChEBI" id="CHEBI:139520"/>
        <dbReference type="ChEBI" id="CHEBI:139521"/>
        <dbReference type="EC" id="1.11.1.7"/>
    </reaction>
</comment>
<feature type="disulfide bond" evidence="17">
    <location>
        <begin position="202"/>
        <end position="234"/>
    </location>
</feature>
<evidence type="ECO:0000256" key="10">
    <source>
        <dbReference type="ARBA" id="ARBA00023004"/>
    </source>
</evidence>
<evidence type="ECO:0000313" key="21">
    <source>
        <dbReference type="Proteomes" id="UP001237642"/>
    </source>
</evidence>
<keyword evidence="18" id="KW-0376">Hydrogen peroxide</keyword>
<dbReference type="PROSITE" id="PS00436">
    <property type="entry name" value="PEROXIDASE_2"/>
    <property type="match status" value="1"/>
</dbReference>
<feature type="signal peptide" evidence="18">
    <location>
        <begin position="1"/>
        <end position="26"/>
    </location>
</feature>
<dbReference type="GO" id="GO:0006979">
    <property type="term" value="P:response to oxidative stress"/>
    <property type="evidence" value="ECO:0007669"/>
    <property type="project" value="UniProtKB-UniRule"/>
</dbReference>
<dbReference type="PRINTS" id="PR00461">
    <property type="entry name" value="PLPEROXIDASE"/>
</dbReference>
<feature type="binding site" evidence="15">
    <location>
        <position position="90"/>
    </location>
    <ligand>
        <name>Ca(2+)</name>
        <dbReference type="ChEBI" id="CHEBI:29108"/>
        <label>1</label>
    </ligand>
</feature>
<proteinExistence type="inferred from homology"/>
<evidence type="ECO:0000256" key="16">
    <source>
        <dbReference type="PIRSR" id="PIRSR600823-4"/>
    </source>
</evidence>
<keyword evidence="8 15" id="KW-0106">Calcium</keyword>
<evidence type="ECO:0000256" key="17">
    <source>
        <dbReference type="PIRSR" id="PIRSR600823-5"/>
    </source>
</evidence>
<evidence type="ECO:0000313" key="20">
    <source>
        <dbReference type="EMBL" id="KAK1392137.1"/>
    </source>
</evidence>
<dbReference type="InterPro" id="IPR019793">
    <property type="entry name" value="Peroxidases_heam-ligand_BS"/>
</dbReference>
<feature type="binding site" evidence="15">
    <location>
        <position position="196"/>
    </location>
    <ligand>
        <name>Ca(2+)</name>
        <dbReference type="ChEBI" id="CHEBI:29108"/>
        <label>2</label>
    </ligand>
</feature>
<dbReference type="Proteomes" id="UP001237642">
    <property type="component" value="Unassembled WGS sequence"/>
</dbReference>
<dbReference type="PRINTS" id="PR00458">
    <property type="entry name" value="PEROXIDASE"/>
</dbReference>
<keyword evidence="21" id="KW-1185">Reference proteome</keyword>
<feature type="site" description="Transition state stabilizer" evidence="16">
    <location>
        <position position="64"/>
    </location>
</feature>
<dbReference type="PANTHER" id="PTHR31517:SF84">
    <property type="entry name" value="PEROXIDASE"/>
    <property type="match status" value="1"/>
</dbReference>
<keyword evidence="6 18" id="KW-0349">Heme</keyword>
<evidence type="ECO:0000256" key="1">
    <source>
        <dbReference type="ARBA" id="ARBA00000189"/>
    </source>
</evidence>
<dbReference type="PROSITE" id="PS50873">
    <property type="entry name" value="PEROXIDASE_4"/>
    <property type="match status" value="1"/>
</dbReference>
<feature type="disulfide bond" evidence="17">
    <location>
        <begin position="70"/>
        <end position="75"/>
    </location>
</feature>
<evidence type="ECO:0000256" key="6">
    <source>
        <dbReference type="ARBA" id="ARBA00022617"/>
    </source>
</evidence>
<keyword evidence="18" id="KW-0964">Secreted</keyword>
<dbReference type="Pfam" id="PF00141">
    <property type="entry name" value="peroxidase"/>
    <property type="match status" value="1"/>
</dbReference>
<dbReference type="PROSITE" id="PS00435">
    <property type="entry name" value="PEROXIDASE_1"/>
    <property type="match status" value="1"/>
</dbReference>
<evidence type="ECO:0000256" key="11">
    <source>
        <dbReference type="ARBA" id="ARBA00023157"/>
    </source>
</evidence>
<feature type="binding site" evidence="14">
    <location>
        <position position="165"/>
    </location>
    <ligand>
        <name>substrate</name>
    </ligand>
</feature>
<dbReference type="FunFam" id="1.10.520.10:FF:000001">
    <property type="entry name" value="Peroxidase"/>
    <property type="match status" value="1"/>
</dbReference>
<reference evidence="20" key="2">
    <citation type="submission" date="2023-05" db="EMBL/GenBank/DDBJ databases">
        <authorList>
            <person name="Schelkunov M.I."/>
        </authorList>
    </citation>
    <scope>NUCLEOTIDE SEQUENCE</scope>
    <source>
        <strain evidence="20">Hsosn_3</strain>
        <tissue evidence="20">Leaf</tissue>
    </source>
</reference>
<accession>A0AAD8IU28</accession>
<keyword evidence="12" id="KW-0325">Glycoprotein</keyword>
<evidence type="ECO:0000256" key="9">
    <source>
        <dbReference type="ARBA" id="ARBA00023002"/>
    </source>
</evidence>
<evidence type="ECO:0000256" key="8">
    <source>
        <dbReference type="ARBA" id="ARBA00022837"/>
    </source>
</evidence>
<feature type="binding site" evidence="15">
    <location>
        <position position="72"/>
    </location>
    <ligand>
        <name>Ca(2+)</name>
        <dbReference type="ChEBI" id="CHEBI:29108"/>
        <label>1</label>
    </ligand>
</feature>
<evidence type="ECO:0000256" key="18">
    <source>
        <dbReference type="RuleBase" id="RU362060"/>
    </source>
</evidence>
<evidence type="ECO:0000256" key="13">
    <source>
        <dbReference type="PIRSR" id="PIRSR600823-1"/>
    </source>
</evidence>
<evidence type="ECO:0000256" key="15">
    <source>
        <dbReference type="PIRSR" id="PIRSR600823-3"/>
    </source>
</evidence>
<reference evidence="20" key="1">
    <citation type="submission" date="2023-02" db="EMBL/GenBank/DDBJ databases">
        <title>Genome of toxic invasive species Heracleum sosnowskyi carries increased number of genes despite the absence of recent whole-genome duplications.</title>
        <authorList>
            <person name="Schelkunov M."/>
            <person name="Shtratnikova V."/>
            <person name="Makarenko M."/>
            <person name="Klepikova A."/>
            <person name="Omelchenko D."/>
            <person name="Novikova G."/>
            <person name="Obukhova E."/>
            <person name="Bogdanov V."/>
            <person name="Penin A."/>
            <person name="Logacheva M."/>
        </authorList>
    </citation>
    <scope>NUCLEOTIDE SEQUENCE</scope>
    <source>
        <strain evidence="20">Hsosn_3</strain>
        <tissue evidence="20">Leaf</tissue>
    </source>
</reference>
<dbReference type="InterPro" id="IPR010255">
    <property type="entry name" value="Haem_peroxidase_sf"/>
</dbReference>
<evidence type="ECO:0000256" key="7">
    <source>
        <dbReference type="ARBA" id="ARBA00022723"/>
    </source>
</evidence>
<comment type="cofactor">
    <cofactor evidence="15 18">
        <name>heme b</name>
        <dbReference type="ChEBI" id="CHEBI:60344"/>
    </cofactor>
    <text evidence="15 18">Binds 1 heme b (iron(II)-protoporphyrin IX) group per subunit.</text>
</comment>
<keyword evidence="11 17" id="KW-1015">Disulfide bond</keyword>
<feature type="binding site" evidence="15">
    <location>
        <position position="256"/>
    </location>
    <ligand>
        <name>Ca(2+)</name>
        <dbReference type="ChEBI" id="CHEBI:29108"/>
        <label>2</label>
    </ligand>
</feature>
<feature type="binding site" evidence="15">
    <location>
        <position position="74"/>
    </location>
    <ligand>
        <name>Ca(2+)</name>
        <dbReference type="ChEBI" id="CHEBI:29108"/>
        <label>1</label>
    </ligand>
</feature>
<dbReference type="Gene3D" id="1.10.420.10">
    <property type="entry name" value="Peroxidase, domain 2"/>
    <property type="match status" value="1"/>
</dbReference>
<evidence type="ECO:0000256" key="14">
    <source>
        <dbReference type="PIRSR" id="PIRSR600823-2"/>
    </source>
</evidence>
<dbReference type="PROSITE" id="PS51257">
    <property type="entry name" value="PROKAR_LIPOPROTEIN"/>
    <property type="match status" value="1"/>
</dbReference>
<dbReference type="InterPro" id="IPR033905">
    <property type="entry name" value="Secretory_peroxidase"/>
</dbReference>
<keyword evidence="5 18" id="KW-0575">Peroxidase</keyword>
<comment type="function">
    <text evidence="2">Removal of H(2)O(2), oxidation of toxic reductants, biosynthesis and degradation of lignin, suberization, auxin catabolism, response to environmental stresses such as wounding, pathogen attack and oxidative stress. These functions might be dependent on each isozyme/isoform in each plant tissue.</text>
</comment>
<sequence>MSSRELCTSFLFTLVLVSCRFLKLEAQLQVGFYSQSCWMAEFIVKNEVRNAFIRDRGLAAGLVRLHFHDCFVRGCDASVLIDSTPANSAEKDSPANNPSLRGFEVIDRAKAILESTCTGVVSCADILAFAARDSIEMTGGLGYDVPAGRKDGRISRASEASANLPGPTSDVNQLTQAFANKGLTQEEMVTLSGAHTIGRSHCTSFSNRLYSYNTTTVQDPSLDLPYSVRLKQQCPEGSTNVNLVVPINPSSPATTDVDYYRDVLANRGLHTSDQTLLTNTATVKQVAQNAMNPTLWRSKFAAAMVKMGQIGVITGSAAGEIRAKCRAIN</sequence>
<dbReference type="EC" id="1.11.1.7" evidence="4 18"/>
<dbReference type="CDD" id="cd00693">
    <property type="entry name" value="secretory_peroxidase"/>
    <property type="match status" value="1"/>
</dbReference>
<comment type="similarity">
    <text evidence="3">Belongs to the peroxidase family. Ascorbate peroxidase subfamily.</text>
</comment>
<evidence type="ECO:0000256" key="12">
    <source>
        <dbReference type="ARBA" id="ARBA00023180"/>
    </source>
</evidence>
<feature type="binding site" evidence="15">
    <location>
        <position position="69"/>
    </location>
    <ligand>
        <name>Ca(2+)</name>
        <dbReference type="ChEBI" id="CHEBI:29108"/>
        <label>1</label>
    </ligand>
</feature>
<dbReference type="PANTHER" id="PTHR31517">
    <property type="match status" value="1"/>
</dbReference>
<evidence type="ECO:0000259" key="19">
    <source>
        <dbReference type="PROSITE" id="PS50873"/>
    </source>
</evidence>
<dbReference type="GO" id="GO:0046872">
    <property type="term" value="F:metal ion binding"/>
    <property type="evidence" value="ECO:0007669"/>
    <property type="project" value="UniProtKB-UniRule"/>
</dbReference>
<feature type="disulfide bond" evidence="17">
    <location>
        <begin position="37"/>
        <end position="117"/>
    </location>
</feature>
<feature type="active site" description="Proton acceptor" evidence="13">
    <location>
        <position position="68"/>
    </location>
</feature>
<name>A0AAD8IU28_9APIA</name>
<feature type="binding site" evidence="15">
    <location>
        <position position="76"/>
    </location>
    <ligand>
        <name>Ca(2+)</name>
        <dbReference type="ChEBI" id="CHEBI:29108"/>
        <label>1</label>
    </ligand>
</feature>
<feature type="chain" id="PRO_5041770938" description="Peroxidase" evidence="18">
    <location>
        <begin position="27"/>
        <end position="329"/>
    </location>
</feature>
<comment type="subcellular location">
    <subcellularLocation>
        <location evidence="18">Secreted</location>
    </subcellularLocation>
</comment>
<evidence type="ECO:0000256" key="3">
    <source>
        <dbReference type="ARBA" id="ARBA00006873"/>
    </source>
</evidence>
<dbReference type="Gene3D" id="1.10.520.10">
    <property type="match status" value="1"/>
</dbReference>
<comment type="cofactor">
    <cofactor evidence="15 18">
        <name>Ca(2+)</name>
        <dbReference type="ChEBI" id="CHEBI:29108"/>
    </cofactor>
    <text evidence="15 18">Binds 2 calcium ions per subunit.</text>
</comment>
<dbReference type="GO" id="GO:0005576">
    <property type="term" value="C:extracellular region"/>
    <property type="evidence" value="ECO:0007669"/>
    <property type="project" value="UniProtKB-SubCell"/>
</dbReference>
<keyword evidence="9 18" id="KW-0560">Oxidoreductase</keyword>
<keyword evidence="18" id="KW-0732">Signal</keyword>
<feature type="binding site" evidence="15">
    <location>
        <position position="78"/>
    </location>
    <ligand>
        <name>Ca(2+)</name>
        <dbReference type="ChEBI" id="CHEBI:29108"/>
        <label>1</label>
    </ligand>
</feature>
<evidence type="ECO:0000256" key="2">
    <source>
        <dbReference type="ARBA" id="ARBA00002322"/>
    </source>
</evidence>
<dbReference type="InterPro" id="IPR019794">
    <property type="entry name" value="Peroxidases_AS"/>
</dbReference>
<dbReference type="InterPro" id="IPR000823">
    <property type="entry name" value="Peroxidase_pln"/>
</dbReference>
<feature type="domain" description="Plant heme peroxidase family profile" evidence="19">
    <location>
        <begin position="27"/>
        <end position="329"/>
    </location>
</feature>
<dbReference type="AlphaFoldDB" id="A0AAD8IU28"/>
<protein>
    <recommendedName>
        <fullName evidence="4 18">Peroxidase</fullName>
        <ecNumber evidence="4 18">1.11.1.7</ecNumber>
    </recommendedName>
</protein>
<keyword evidence="10 15" id="KW-0408">Iron</keyword>
<dbReference type="GO" id="GO:0042744">
    <property type="term" value="P:hydrogen peroxide catabolic process"/>
    <property type="evidence" value="ECO:0007669"/>
    <property type="project" value="UniProtKB-KW"/>
</dbReference>
<dbReference type="EMBL" id="JAUIZM010000003">
    <property type="protein sequence ID" value="KAK1392137.1"/>
    <property type="molecule type" value="Genomic_DNA"/>
</dbReference>
<dbReference type="InterPro" id="IPR002016">
    <property type="entry name" value="Haem_peroxidase"/>
</dbReference>
<feature type="disulfide bond" evidence="17">
    <location>
        <begin position="123"/>
        <end position="325"/>
    </location>
</feature>
<dbReference type="GO" id="GO:0140825">
    <property type="term" value="F:lactoperoxidase activity"/>
    <property type="evidence" value="ECO:0007669"/>
    <property type="project" value="UniProtKB-EC"/>
</dbReference>
<organism evidence="20 21">
    <name type="scientific">Heracleum sosnowskyi</name>
    <dbReference type="NCBI Taxonomy" id="360622"/>
    <lineage>
        <taxon>Eukaryota</taxon>
        <taxon>Viridiplantae</taxon>
        <taxon>Streptophyta</taxon>
        <taxon>Embryophyta</taxon>
        <taxon>Tracheophyta</taxon>
        <taxon>Spermatophyta</taxon>
        <taxon>Magnoliopsida</taxon>
        <taxon>eudicotyledons</taxon>
        <taxon>Gunneridae</taxon>
        <taxon>Pentapetalae</taxon>
        <taxon>asterids</taxon>
        <taxon>campanulids</taxon>
        <taxon>Apiales</taxon>
        <taxon>Apiaceae</taxon>
        <taxon>Apioideae</taxon>
        <taxon>apioid superclade</taxon>
        <taxon>Tordylieae</taxon>
        <taxon>Tordyliinae</taxon>
        <taxon>Heracleum</taxon>
    </lineage>
</organism>
<feature type="binding site" description="axial binding residue" evidence="15">
    <location>
        <position position="195"/>
    </location>
    <ligand>
        <name>heme b</name>
        <dbReference type="ChEBI" id="CHEBI:60344"/>
    </ligand>
    <ligandPart>
        <name>Fe</name>
        <dbReference type="ChEBI" id="CHEBI:18248"/>
    </ligandPart>
</feature>
<dbReference type="FunFam" id="1.10.420.10:FF:000006">
    <property type="entry name" value="Peroxidase"/>
    <property type="match status" value="1"/>
</dbReference>
<comment type="similarity">
    <text evidence="18">Belongs to the peroxidase family. Classical plant (class III) peroxidase subfamily.</text>
</comment>
<evidence type="ECO:0000256" key="5">
    <source>
        <dbReference type="ARBA" id="ARBA00022559"/>
    </source>
</evidence>
<comment type="caution">
    <text evidence="20">The sequence shown here is derived from an EMBL/GenBank/DDBJ whole genome shotgun (WGS) entry which is preliminary data.</text>
</comment>
<evidence type="ECO:0000256" key="4">
    <source>
        <dbReference type="ARBA" id="ARBA00012313"/>
    </source>
</evidence>
<keyword evidence="7 15" id="KW-0479">Metal-binding</keyword>